<dbReference type="PANTHER" id="PTHR36531:SF6">
    <property type="entry name" value="DNA REPLICATION ATP-DEPENDENT HELICASE_NUCLEASE DNA2"/>
    <property type="match status" value="1"/>
</dbReference>
<evidence type="ECO:0000256" key="8">
    <source>
        <dbReference type="ARBA" id="ARBA00022839"/>
    </source>
</evidence>
<dbReference type="InterPro" id="IPR011604">
    <property type="entry name" value="PDDEXK-like_dom_sf"/>
</dbReference>
<evidence type="ECO:0000259" key="14">
    <source>
        <dbReference type="Pfam" id="PF01930"/>
    </source>
</evidence>
<comment type="function">
    <text evidence="13">CRISPR (clustered regularly interspaced short palindromic repeat) is an adaptive immune system that provides protection against mobile genetic elements (viruses, transposable elements and conjugative plasmids). CRISPR clusters contain sequences complementary to antecedent mobile elements and target invading nucleic acids. CRISPR clusters are transcribed and processed into CRISPR RNA (crRNA).</text>
</comment>
<dbReference type="AlphaFoldDB" id="A0A261FZ27"/>
<evidence type="ECO:0000256" key="5">
    <source>
        <dbReference type="ARBA" id="ARBA00022722"/>
    </source>
</evidence>
<dbReference type="NCBIfam" id="TIGR00372">
    <property type="entry name" value="cas4"/>
    <property type="match status" value="1"/>
</dbReference>
<dbReference type="EC" id="3.1.12.1" evidence="3 13"/>
<dbReference type="Proteomes" id="UP000593943">
    <property type="component" value="Chromosome"/>
</dbReference>
<dbReference type="Gene3D" id="3.90.320.10">
    <property type="match status" value="1"/>
</dbReference>
<dbReference type="InterPro" id="IPR051827">
    <property type="entry name" value="Cas4_exonuclease"/>
</dbReference>
<dbReference type="Pfam" id="PF01930">
    <property type="entry name" value="Cas_Cas4"/>
    <property type="match status" value="1"/>
</dbReference>
<evidence type="ECO:0000256" key="10">
    <source>
        <dbReference type="ARBA" id="ARBA00023014"/>
    </source>
</evidence>
<keyword evidence="10 13" id="KW-0411">Iron-sulfur</keyword>
<name>A0A261FZ27_9BIFI</name>
<dbReference type="KEGG" id="beu:BE0216_10630"/>
<evidence type="ECO:0000313" key="16">
    <source>
        <dbReference type="EMBL" id="QOL32839.1"/>
    </source>
</evidence>
<evidence type="ECO:0000313" key="18">
    <source>
        <dbReference type="Proteomes" id="UP000593943"/>
    </source>
</evidence>
<evidence type="ECO:0000313" key="15">
    <source>
        <dbReference type="EMBL" id="OZG64006.1"/>
    </source>
</evidence>
<dbReference type="EMBL" id="MWWZ01000020">
    <property type="protein sequence ID" value="OZG64006.1"/>
    <property type="molecule type" value="Genomic_DNA"/>
</dbReference>
<reference evidence="15 17" key="1">
    <citation type="journal article" date="2017" name="BMC Genomics">
        <title>Comparative genomic and phylogenomic analyses of the Bifidobacteriaceae family.</title>
        <authorList>
            <person name="Lugli G.A."/>
            <person name="Milani C."/>
            <person name="Turroni F."/>
            <person name="Duranti S."/>
            <person name="Mancabelli L."/>
            <person name="Mangifesta M."/>
            <person name="Ferrario C."/>
            <person name="Modesto M."/>
            <person name="Mattarelli P."/>
            <person name="Jiri K."/>
            <person name="van Sinderen D."/>
            <person name="Ventura M."/>
        </authorList>
    </citation>
    <scope>NUCLEOTIDE SEQUENCE [LARGE SCALE GENOMIC DNA]</scope>
    <source>
        <strain evidence="15 17">DSM 100216</strain>
    </source>
</reference>
<dbReference type="InterPro" id="IPR013343">
    <property type="entry name" value="CRISPR-assoc_prot_Cas4"/>
</dbReference>
<evidence type="ECO:0000256" key="3">
    <source>
        <dbReference type="ARBA" id="ARBA00012768"/>
    </source>
</evidence>
<evidence type="ECO:0000256" key="11">
    <source>
        <dbReference type="ARBA" id="ARBA00023118"/>
    </source>
</evidence>
<evidence type="ECO:0000256" key="7">
    <source>
        <dbReference type="ARBA" id="ARBA00022801"/>
    </source>
</evidence>
<comment type="cofactor">
    <cofactor evidence="13">
        <name>Mg(2+)</name>
        <dbReference type="ChEBI" id="CHEBI:18420"/>
    </cofactor>
    <cofactor evidence="13">
        <name>Mn(2+)</name>
        <dbReference type="ChEBI" id="CHEBI:29035"/>
    </cofactor>
    <text evidence="13">Mg(2+) or Mn(2+) required for ssDNA cleavage activity.</text>
</comment>
<dbReference type="EMBL" id="CP062938">
    <property type="protein sequence ID" value="QOL32839.1"/>
    <property type="molecule type" value="Genomic_DNA"/>
</dbReference>
<dbReference type="PANTHER" id="PTHR36531">
    <property type="entry name" value="CRISPR-ASSOCIATED EXONUCLEASE CAS4"/>
    <property type="match status" value="1"/>
</dbReference>
<dbReference type="GO" id="GO:0004527">
    <property type="term" value="F:exonuclease activity"/>
    <property type="evidence" value="ECO:0007669"/>
    <property type="project" value="UniProtKB-KW"/>
</dbReference>
<gene>
    <name evidence="16" type="primary">cas4</name>
    <name evidence="16" type="ORF">BE0216_10630</name>
    <name evidence="15" type="ORF">BEUL_2296</name>
</gene>
<organism evidence="15 17">
    <name type="scientific">Bifidobacterium eulemuris</name>
    <dbReference type="NCBI Taxonomy" id="1765219"/>
    <lineage>
        <taxon>Bacteria</taxon>
        <taxon>Bacillati</taxon>
        <taxon>Actinomycetota</taxon>
        <taxon>Actinomycetes</taxon>
        <taxon>Bifidobacteriales</taxon>
        <taxon>Bifidobacteriaceae</taxon>
        <taxon>Bifidobacterium</taxon>
    </lineage>
</organism>
<dbReference type="GO" id="GO:0051536">
    <property type="term" value="F:iron-sulfur cluster binding"/>
    <property type="evidence" value="ECO:0007669"/>
    <property type="project" value="UniProtKB-KW"/>
</dbReference>
<keyword evidence="9 13" id="KW-0408">Iron</keyword>
<comment type="similarity">
    <text evidence="2 13">Belongs to the CRISPR-associated exonuclease Cas4 family.</text>
</comment>
<dbReference type="Proteomes" id="UP000216057">
    <property type="component" value="Unassembled WGS sequence"/>
</dbReference>
<comment type="cofactor">
    <cofactor evidence="1">
        <name>[4Fe-4S] cluster</name>
        <dbReference type="ChEBI" id="CHEBI:49883"/>
    </cofactor>
</comment>
<proteinExistence type="inferred from homology"/>
<dbReference type="OrthoDB" id="9781776at2"/>
<protein>
    <recommendedName>
        <fullName evidence="4 13">CRISPR-associated exonuclease Cas4</fullName>
        <ecNumber evidence="3 13">3.1.12.1</ecNumber>
    </recommendedName>
</protein>
<evidence type="ECO:0000256" key="12">
    <source>
        <dbReference type="ARBA" id="ARBA00023211"/>
    </source>
</evidence>
<sequence>MKGPDGYPEDDWLALSGIQHFSFCKRQWALIHIEQLWSENYLTTAGFLEHDRAHDYAASESRGNTLIMRDLRIFSRTLGVTGACDVVEFQRSSDGVPLHGREGLWLPYPIEYKHGKSKINDADRLQLCAEAMCLEEMLACAIPEGALFYRETKRREQVVLNDDLRFKVRELFEQMHDLMKRGWTPVVKTGKSCAACSLKDWCLPELQKTKTAREYIDEYVNDDVG</sequence>
<dbReference type="GO" id="GO:0051607">
    <property type="term" value="P:defense response to virus"/>
    <property type="evidence" value="ECO:0007669"/>
    <property type="project" value="UniProtKB-KW"/>
</dbReference>
<keyword evidence="12 13" id="KW-0464">Manganese</keyword>
<dbReference type="GO" id="GO:0046872">
    <property type="term" value="F:metal ion binding"/>
    <property type="evidence" value="ECO:0007669"/>
    <property type="project" value="UniProtKB-KW"/>
</dbReference>
<keyword evidence="11 13" id="KW-0051">Antiviral defense</keyword>
<keyword evidence="18" id="KW-1185">Reference proteome</keyword>
<dbReference type="InterPro" id="IPR022765">
    <property type="entry name" value="Dna2/Cas4_DUF83"/>
</dbReference>
<keyword evidence="5 13" id="KW-0540">Nuclease</keyword>
<evidence type="ECO:0000256" key="1">
    <source>
        <dbReference type="ARBA" id="ARBA00001966"/>
    </source>
</evidence>
<evidence type="ECO:0000256" key="6">
    <source>
        <dbReference type="ARBA" id="ARBA00022723"/>
    </source>
</evidence>
<reference evidence="16 18" key="2">
    <citation type="submission" date="2020-10" db="EMBL/GenBank/DDBJ databases">
        <title>Genome sequencing of Bifidobacterium eulemuris_DSMZ_100216.</title>
        <authorList>
            <person name="Kim J."/>
        </authorList>
    </citation>
    <scope>NUCLEOTIDE SEQUENCE [LARGE SCALE GENOMIC DNA]</scope>
    <source>
        <strain evidence="16 18">DSM 100216</strain>
    </source>
</reference>
<evidence type="ECO:0000256" key="2">
    <source>
        <dbReference type="ARBA" id="ARBA00009189"/>
    </source>
</evidence>
<feature type="domain" description="DUF83" evidence="14">
    <location>
        <begin position="16"/>
        <end position="203"/>
    </location>
</feature>
<comment type="cofactor">
    <cofactor evidence="13">
        <name>iron-sulfur cluster</name>
        <dbReference type="ChEBI" id="CHEBI:30408"/>
    </cofactor>
</comment>
<evidence type="ECO:0000256" key="4">
    <source>
        <dbReference type="ARBA" id="ARBA00020049"/>
    </source>
</evidence>
<evidence type="ECO:0000313" key="17">
    <source>
        <dbReference type="Proteomes" id="UP000216057"/>
    </source>
</evidence>
<evidence type="ECO:0000256" key="13">
    <source>
        <dbReference type="RuleBase" id="RU365022"/>
    </source>
</evidence>
<evidence type="ECO:0000256" key="9">
    <source>
        <dbReference type="ARBA" id="ARBA00023004"/>
    </source>
</evidence>
<keyword evidence="7 13" id="KW-0378">Hydrolase</keyword>
<keyword evidence="6 13" id="KW-0479">Metal-binding</keyword>
<dbReference type="RefSeq" id="WP_094637791.1">
    <property type="nucleotide sequence ID" value="NZ_CP062938.1"/>
</dbReference>
<keyword evidence="8 13" id="KW-0269">Exonuclease</keyword>
<accession>A0A261FZ27</accession>